<dbReference type="Pfam" id="PF10109">
    <property type="entry name" value="Phage_TAC_7"/>
    <property type="match status" value="1"/>
</dbReference>
<reference evidence="1 2" key="1">
    <citation type="submission" date="2019-03" db="EMBL/GenBank/DDBJ databases">
        <title>Genomic Encyclopedia of Type Strains, Phase IV (KMG-IV): sequencing the most valuable type-strain genomes for metagenomic binning, comparative biology and taxonomic classification.</title>
        <authorList>
            <person name="Goeker M."/>
        </authorList>
    </citation>
    <scope>NUCLEOTIDE SEQUENCE [LARGE SCALE GENOMIC DNA]</scope>
    <source>
        <strain evidence="1 2">DSM 22958</strain>
    </source>
</reference>
<proteinExistence type="predicted"/>
<protein>
    <submittedName>
        <fullName evidence="1">Tail assembly chaperone E/41/14-like protein</fullName>
    </submittedName>
</protein>
<dbReference type="RefSeq" id="WP_165910074.1">
    <property type="nucleotide sequence ID" value="NZ_JBHUNN010000002.1"/>
</dbReference>
<sequence>MNSVTLSKPVTVSGQTYTTLTLREPKARDLLAGDHVTGETRKSYALMASLCDVELAVIEELALPDLQAVSEAFAAAMGNGQPPAGAGASQ</sequence>
<evidence type="ECO:0000313" key="2">
    <source>
        <dbReference type="Proteomes" id="UP000294881"/>
    </source>
</evidence>
<dbReference type="Proteomes" id="UP000294881">
    <property type="component" value="Unassembled WGS sequence"/>
</dbReference>
<gene>
    <name evidence="1" type="ORF">EV666_13116</name>
</gene>
<dbReference type="AlphaFoldDB" id="A0A4R2GHJ3"/>
<evidence type="ECO:0000313" key="1">
    <source>
        <dbReference type="EMBL" id="TCO07559.1"/>
    </source>
</evidence>
<name>A0A4R2GHJ3_9HYPH</name>
<dbReference type="InterPro" id="IPR019289">
    <property type="entry name" value="Phage_tail_E/E"/>
</dbReference>
<organism evidence="1 2">
    <name type="scientific">Camelimonas lactis</name>
    <dbReference type="NCBI Taxonomy" id="659006"/>
    <lineage>
        <taxon>Bacteria</taxon>
        <taxon>Pseudomonadati</taxon>
        <taxon>Pseudomonadota</taxon>
        <taxon>Alphaproteobacteria</taxon>
        <taxon>Hyphomicrobiales</taxon>
        <taxon>Chelatococcaceae</taxon>
        <taxon>Camelimonas</taxon>
    </lineage>
</organism>
<keyword evidence="2" id="KW-1185">Reference proteome</keyword>
<dbReference type="EMBL" id="SLWL01000031">
    <property type="protein sequence ID" value="TCO07559.1"/>
    <property type="molecule type" value="Genomic_DNA"/>
</dbReference>
<comment type="caution">
    <text evidence="1">The sequence shown here is derived from an EMBL/GenBank/DDBJ whole genome shotgun (WGS) entry which is preliminary data.</text>
</comment>
<accession>A0A4R2GHJ3</accession>